<evidence type="ECO:0000313" key="10">
    <source>
        <dbReference type="EMBL" id="OQD81927.1"/>
    </source>
</evidence>
<evidence type="ECO:0000256" key="3">
    <source>
        <dbReference type="ARBA" id="ARBA00022448"/>
    </source>
</evidence>
<feature type="transmembrane region" description="Helical" evidence="8">
    <location>
        <begin position="265"/>
        <end position="282"/>
    </location>
</feature>
<dbReference type="InterPro" id="IPR011701">
    <property type="entry name" value="MFS"/>
</dbReference>
<feature type="compositionally biased region" description="Polar residues" evidence="7">
    <location>
        <begin position="217"/>
        <end position="226"/>
    </location>
</feature>
<protein>
    <recommendedName>
        <fullName evidence="9">Major facilitator superfamily (MFS) profile domain-containing protein</fullName>
    </recommendedName>
</protein>
<evidence type="ECO:0000256" key="8">
    <source>
        <dbReference type="SAM" id="Phobius"/>
    </source>
</evidence>
<dbReference type="PANTHER" id="PTHR23506">
    <property type="entry name" value="GH10249P"/>
    <property type="match status" value="1"/>
</dbReference>
<evidence type="ECO:0000256" key="2">
    <source>
        <dbReference type="ARBA" id="ARBA00006829"/>
    </source>
</evidence>
<keyword evidence="3" id="KW-0813">Transport</keyword>
<feature type="domain" description="Major facilitator superfamily (MFS) profile" evidence="9">
    <location>
        <begin position="22"/>
        <end position="464"/>
    </location>
</feature>
<dbReference type="PROSITE" id="PS50850">
    <property type="entry name" value="MFS"/>
    <property type="match status" value="1"/>
</dbReference>
<feature type="transmembrane region" description="Helical" evidence="8">
    <location>
        <begin position="294"/>
        <end position="315"/>
    </location>
</feature>
<evidence type="ECO:0000256" key="1">
    <source>
        <dbReference type="ARBA" id="ARBA00004141"/>
    </source>
</evidence>
<evidence type="ECO:0000256" key="4">
    <source>
        <dbReference type="ARBA" id="ARBA00022692"/>
    </source>
</evidence>
<feature type="transmembrane region" description="Helical" evidence="8">
    <location>
        <begin position="149"/>
        <end position="171"/>
    </location>
</feature>
<feature type="transmembrane region" description="Helical" evidence="8">
    <location>
        <begin position="413"/>
        <end position="432"/>
    </location>
</feature>
<dbReference type="CDD" id="cd17325">
    <property type="entry name" value="MFS_MdtG_SLC18_like"/>
    <property type="match status" value="1"/>
</dbReference>
<dbReference type="AlphaFoldDB" id="A0A1V6PYS5"/>
<evidence type="ECO:0000313" key="11">
    <source>
        <dbReference type="Proteomes" id="UP000191672"/>
    </source>
</evidence>
<dbReference type="GO" id="GO:0016020">
    <property type="term" value="C:membrane"/>
    <property type="evidence" value="ECO:0007669"/>
    <property type="project" value="UniProtKB-SubCell"/>
</dbReference>
<feature type="compositionally biased region" description="Low complexity" evidence="7">
    <location>
        <begin position="203"/>
        <end position="216"/>
    </location>
</feature>
<dbReference type="EMBL" id="MDYN01000024">
    <property type="protein sequence ID" value="OQD81927.1"/>
    <property type="molecule type" value="Genomic_DNA"/>
</dbReference>
<reference evidence="11" key="1">
    <citation type="journal article" date="2017" name="Nat. Microbiol.">
        <title>Global analysis of biosynthetic gene clusters reveals vast potential of secondary metabolite production in Penicillium species.</title>
        <authorList>
            <person name="Nielsen J.C."/>
            <person name="Grijseels S."/>
            <person name="Prigent S."/>
            <person name="Ji B."/>
            <person name="Dainat J."/>
            <person name="Nielsen K.F."/>
            <person name="Frisvad J.C."/>
            <person name="Workman M."/>
            <person name="Nielsen J."/>
        </authorList>
    </citation>
    <scope>NUCLEOTIDE SEQUENCE [LARGE SCALE GENOMIC DNA]</scope>
    <source>
        <strain evidence="11">IBT 31811</strain>
    </source>
</reference>
<dbReference type="GO" id="GO:0022857">
    <property type="term" value="F:transmembrane transporter activity"/>
    <property type="evidence" value="ECO:0007669"/>
    <property type="project" value="InterPro"/>
</dbReference>
<feature type="transmembrane region" description="Helical" evidence="8">
    <location>
        <begin position="56"/>
        <end position="78"/>
    </location>
</feature>
<keyword evidence="6 8" id="KW-0472">Membrane</keyword>
<dbReference type="OrthoDB" id="5086884at2759"/>
<feature type="transmembrane region" description="Helical" evidence="8">
    <location>
        <begin position="177"/>
        <end position="197"/>
    </location>
</feature>
<proteinExistence type="inferred from homology"/>
<sequence length="476" mass="51055">MLDKKPLGYRWRSSRLLVVSSITVALFAETFLYGFLTPILSYMLEERLQIDPSLTQSYTTALLTSHGFFGLISAPVVAHLAEKTPSQKTPLLIALAGCFVGTLMIALTTSVWALFLGRILQSIAGAGTWVVGFSLLANNVDKKHLGKSMGLAMAFVTAGMVGGPTVSGTLLQLFGYWTAWSLPMVVLALDIIARLVMIEPHPTSSSDASGKSTSSTFAQNTETSDETTALLSETTDIVKPTHCELEAKQTSKQDYYKIMLTDARVLTALSNVVVVSSLIAGINNTLPVHLKEAFGWKSLLISMMFFCLQVPNIALSGPAGWLRDRGGLRGPTTLGWSAMVPLILLLGVPGDPHFPWATGNTAGQSIFTGSVIALGTVLPLVRGVGAVQLAYVVKDMEAKDPHMFEANRSNLRVFSMTEVGYSIGMMIGPLLSGSLVEGVGFFFMTVALAAICLVQAWASWRWLDAKSPTHVSEASA</sequence>
<evidence type="ECO:0000256" key="7">
    <source>
        <dbReference type="SAM" id="MobiDB-lite"/>
    </source>
</evidence>
<accession>A0A1V6PYS5</accession>
<evidence type="ECO:0000256" key="5">
    <source>
        <dbReference type="ARBA" id="ARBA00022989"/>
    </source>
</evidence>
<name>A0A1V6PYS5_9EURO</name>
<dbReference type="Gene3D" id="1.20.1250.20">
    <property type="entry name" value="MFS general substrate transporter like domains"/>
    <property type="match status" value="2"/>
</dbReference>
<dbReference type="Proteomes" id="UP000191672">
    <property type="component" value="Unassembled WGS sequence"/>
</dbReference>
<comment type="subcellular location">
    <subcellularLocation>
        <location evidence="1">Membrane</location>
        <topology evidence="1">Multi-pass membrane protein</topology>
    </subcellularLocation>
</comment>
<dbReference type="Pfam" id="PF07690">
    <property type="entry name" value="MFS_1"/>
    <property type="match status" value="1"/>
</dbReference>
<dbReference type="PRINTS" id="PR01035">
    <property type="entry name" value="TCRTETA"/>
</dbReference>
<feature type="transmembrane region" description="Helical" evidence="8">
    <location>
        <begin position="327"/>
        <end position="346"/>
    </location>
</feature>
<dbReference type="SUPFAM" id="SSF103473">
    <property type="entry name" value="MFS general substrate transporter"/>
    <property type="match status" value="2"/>
</dbReference>
<dbReference type="InterPro" id="IPR036259">
    <property type="entry name" value="MFS_trans_sf"/>
</dbReference>
<feature type="transmembrane region" description="Helical" evidence="8">
    <location>
        <begin position="90"/>
        <end position="113"/>
    </location>
</feature>
<comment type="caution">
    <text evidence="10">The sequence shown here is derived from an EMBL/GenBank/DDBJ whole genome shotgun (WGS) entry which is preliminary data.</text>
</comment>
<feature type="region of interest" description="Disordered" evidence="7">
    <location>
        <begin position="202"/>
        <end position="226"/>
    </location>
</feature>
<comment type="similarity">
    <text evidence="2">Belongs to the major facilitator superfamily. Vesicular transporter family.</text>
</comment>
<evidence type="ECO:0000256" key="6">
    <source>
        <dbReference type="ARBA" id="ARBA00023136"/>
    </source>
</evidence>
<dbReference type="InterPro" id="IPR050930">
    <property type="entry name" value="MFS_Vesicular_Transporter"/>
</dbReference>
<dbReference type="InterPro" id="IPR001958">
    <property type="entry name" value="Tet-R_TetA/multi-R_MdtG-like"/>
</dbReference>
<evidence type="ECO:0000259" key="9">
    <source>
        <dbReference type="PROSITE" id="PS50850"/>
    </source>
</evidence>
<keyword evidence="5 8" id="KW-1133">Transmembrane helix</keyword>
<dbReference type="InterPro" id="IPR020846">
    <property type="entry name" value="MFS_dom"/>
</dbReference>
<dbReference type="PANTHER" id="PTHR23506:SF35">
    <property type="entry name" value="MAJOR FACILITATOR SUPERFAMILY (MFS) PROFILE DOMAIN-CONTAINING PROTEIN-RELATED"/>
    <property type="match status" value="1"/>
</dbReference>
<gene>
    <name evidence="10" type="ORF">PENANT_c024G10199</name>
</gene>
<keyword evidence="11" id="KW-1185">Reference proteome</keyword>
<organism evidence="10 11">
    <name type="scientific">Penicillium antarcticum</name>
    <dbReference type="NCBI Taxonomy" id="416450"/>
    <lineage>
        <taxon>Eukaryota</taxon>
        <taxon>Fungi</taxon>
        <taxon>Dikarya</taxon>
        <taxon>Ascomycota</taxon>
        <taxon>Pezizomycotina</taxon>
        <taxon>Eurotiomycetes</taxon>
        <taxon>Eurotiomycetidae</taxon>
        <taxon>Eurotiales</taxon>
        <taxon>Aspergillaceae</taxon>
        <taxon>Penicillium</taxon>
    </lineage>
</organism>
<feature type="transmembrane region" description="Helical" evidence="8">
    <location>
        <begin position="16"/>
        <end position="36"/>
    </location>
</feature>
<feature type="transmembrane region" description="Helical" evidence="8">
    <location>
        <begin position="438"/>
        <end position="458"/>
    </location>
</feature>
<dbReference type="STRING" id="416450.A0A1V6PYS5"/>
<feature type="transmembrane region" description="Helical" evidence="8">
    <location>
        <begin position="119"/>
        <end position="137"/>
    </location>
</feature>
<keyword evidence="4 8" id="KW-0812">Transmembrane</keyword>
<feature type="transmembrane region" description="Helical" evidence="8">
    <location>
        <begin position="366"/>
        <end position="392"/>
    </location>
</feature>